<accession>A0ABR2P9A8</accession>
<dbReference type="Proteomes" id="UP001396334">
    <property type="component" value="Unassembled WGS sequence"/>
</dbReference>
<reference evidence="1 2" key="1">
    <citation type="journal article" date="2024" name="G3 (Bethesda)">
        <title>Genome assembly of Hibiscus sabdariffa L. provides insights into metabolisms of medicinal natural products.</title>
        <authorList>
            <person name="Kim T."/>
        </authorList>
    </citation>
    <scope>NUCLEOTIDE SEQUENCE [LARGE SCALE GENOMIC DNA]</scope>
    <source>
        <strain evidence="1">TK-2024</strain>
        <tissue evidence="1">Old leaves</tissue>
    </source>
</reference>
<evidence type="ECO:0000313" key="1">
    <source>
        <dbReference type="EMBL" id="KAK8985044.1"/>
    </source>
</evidence>
<organism evidence="1 2">
    <name type="scientific">Hibiscus sabdariffa</name>
    <name type="common">roselle</name>
    <dbReference type="NCBI Taxonomy" id="183260"/>
    <lineage>
        <taxon>Eukaryota</taxon>
        <taxon>Viridiplantae</taxon>
        <taxon>Streptophyta</taxon>
        <taxon>Embryophyta</taxon>
        <taxon>Tracheophyta</taxon>
        <taxon>Spermatophyta</taxon>
        <taxon>Magnoliopsida</taxon>
        <taxon>eudicotyledons</taxon>
        <taxon>Gunneridae</taxon>
        <taxon>Pentapetalae</taxon>
        <taxon>rosids</taxon>
        <taxon>malvids</taxon>
        <taxon>Malvales</taxon>
        <taxon>Malvaceae</taxon>
        <taxon>Malvoideae</taxon>
        <taxon>Hibiscus</taxon>
    </lineage>
</organism>
<keyword evidence="2" id="KW-1185">Reference proteome</keyword>
<gene>
    <name evidence="1" type="ORF">V6N11_082661</name>
</gene>
<sequence length="123" mass="14153">MKFRTCHGRLEQNQAYFLPVQIFRQGSRFSRPRRGQQIFPLTLRVANQSPPEIPGEAEIGNKRVSAAKKMQQTKLVEKKGKTFDFNTTCLEAFNQLKEKPVSAPIVVPPDRTLPFELMYDASW</sequence>
<dbReference type="InterPro" id="IPR043502">
    <property type="entry name" value="DNA/RNA_pol_sf"/>
</dbReference>
<name>A0ABR2P9A8_9ROSI</name>
<evidence type="ECO:0008006" key="3">
    <source>
        <dbReference type="Google" id="ProtNLM"/>
    </source>
</evidence>
<dbReference type="SUPFAM" id="SSF56672">
    <property type="entry name" value="DNA/RNA polymerases"/>
    <property type="match status" value="1"/>
</dbReference>
<evidence type="ECO:0000313" key="2">
    <source>
        <dbReference type="Proteomes" id="UP001396334"/>
    </source>
</evidence>
<protein>
    <recommendedName>
        <fullName evidence="3">Reverse transcriptase/retrotransposon-derived protein RNase H-like domain-containing protein</fullName>
    </recommendedName>
</protein>
<comment type="caution">
    <text evidence="1">The sequence shown here is derived from an EMBL/GenBank/DDBJ whole genome shotgun (WGS) entry which is preliminary data.</text>
</comment>
<proteinExistence type="predicted"/>
<dbReference type="EMBL" id="JBBPBN010000072">
    <property type="protein sequence ID" value="KAK8985044.1"/>
    <property type="molecule type" value="Genomic_DNA"/>
</dbReference>